<protein>
    <recommendedName>
        <fullName evidence="4">Secreted protein</fullName>
    </recommendedName>
</protein>
<evidence type="ECO:0000256" key="1">
    <source>
        <dbReference type="SAM" id="MobiDB-lite"/>
    </source>
</evidence>
<organism evidence="2 3">
    <name type="scientific">Brevundimonas terrae</name>
    <dbReference type="NCBI Taxonomy" id="363631"/>
    <lineage>
        <taxon>Bacteria</taxon>
        <taxon>Pseudomonadati</taxon>
        <taxon>Pseudomonadota</taxon>
        <taxon>Alphaproteobacteria</taxon>
        <taxon>Caulobacterales</taxon>
        <taxon>Caulobacteraceae</taxon>
        <taxon>Brevundimonas</taxon>
    </lineage>
</organism>
<sequence>MTSVEPIALMALTPCSFDVALVATLFKIWTPFSCVGITGAVRLETVNSGMEEHPIHSPPSPFTLPLGQTATP</sequence>
<dbReference type="EMBL" id="BAAAEJ010000003">
    <property type="protein sequence ID" value="GAA0384876.1"/>
    <property type="molecule type" value="Genomic_DNA"/>
</dbReference>
<evidence type="ECO:0000313" key="3">
    <source>
        <dbReference type="Proteomes" id="UP001500791"/>
    </source>
</evidence>
<feature type="region of interest" description="Disordered" evidence="1">
    <location>
        <begin position="50"/>
        <end position="72"/>
    </location>
</feature>
<evidence type="ECO:0000313" key="2">
    <source>
        <dbReference type="EMBL" id="GAA0384876.1"/>
    </source>
</evidence>
<gene>
    <name evidence="2" type="ORF">GCM10009093_09750</name>
</gene>
<proteinExistence type="predicted"/>
<dbReference type="Proteomes" id="UP001500791">
    <property type="component" value="Unassembled WGS sequence"/>
</dbReference>
<accession>A0ABN0Y7V2</accession>
<name>A0ABN0Y7V2_9CAUL</name>
<keyword evidence="3" id="KW-1185">Reference proteome</keyword>
<evidence type="ECO:0008006" key="4">
    <source>
        <dbReference type="Google" id="ProtNLM"/>
    </source>
</evidence>
<reference evidence="2 3" key="1">
    <citation type="journal article" date="2019" name="Int. J. Syst. Evol. Microbiol.">
        <title>The Global Catalogue of Microorganisms (GCM) 10K type strain sequencing project: providing services to taxonomists for standard genome sequencing and annotation.</title>
        <authorList>
            <consortium name="The Broad Institute Genomics Platform"/>
            <consortium name="The Broad Institute Genome Sequencing Center for Infectious Disease"/>
            <person name="Wu L."/>
            <person name="Ma J."/>
        </authorList>
    </citation>
    <scope>NUCLEOTIDE SEQUENCE [LARGE SCALE GENOMIC DNA]</scope>
    <source>
        <strain evidence="2 3">JCM 13476</strain>
    </source>
</reference>
<comment type="caution">
    <text evidence="2">The sequence shown here is derived from an EMBL/GenBank/DDBJ whole genome shotgun (WGS) entry which is preliminary data.</text>
</comment>